<organism evidence="5">
    <name type="scientific">Gymnodinialimonas phycosphaerae</name>
    <dbReference type="NCBI Taxonomy" id="2841589"/>
    <lineage>
        <taxon>Bacteria</taxon>
        <taxon>Pseudomonadati</taxon>
        <taxon>Pseudomonadota</taxon>
        <taxon>Alphaproteobacteria</taxon>
        <taxon>Rhodobacterales</taxon>
        <taxon>Paracoccaceae</taxon>
        <taxon>Gymnodinialimonas</taxon>
    </lineage>
</organism>
<dbReference type="EMBL" id="JAIMBW010000001">
    <property type="protein sequence ID" value="MBY4893666.1"/>
    <property type="molecule type" value="Genomic_DNA"/>
</dbReference>
<name>A0A975TT15_9RHOB</name>
<protein>
    <recommendedName>
        <fullName evidence="3">glucarate dehydratase</fullName>
        <ecNumber evidence="3">4.2.1.40</ecNumber>
    </recommendedName>
</protein>
<dbReference type="EMBL" id="CP078073">
    <property type="protein sequence ID" value="QXL86371.1"/>
    <property type="molecule type" value="Genomic_DNA"/>
</dbReference>
<keyword evidence="6" id="KW-1185">Reference proteome</keyword>
<reference evidence="5 6" key="1">
    <citation type="submission" date="2021-07" db="EMBL/GenBank/DDBJ databases">
        <title>Karlodiniumbacter phycospheric gen. nov., sp. nov., a phycosphere bacterium isolated from karlodinium veneficum.</title>
        <authorList>
            <person name="Peng Y."/>
            <person name="Jiang L."/>
            <person name="Lee J."/>
        </authorList>
    </citation>
    <scope>NUCLEOTIDE SEQUENCE</scope>
    <source>
        <strain evidence="5 6">N5</strain>
    </source>
</reference>
<dbReference type="GO" id="GO:0008872">
    <property type="term" value="F:glucarate dehydratase activity"/>
    <property type="evidence" value="ECO:0007669"/>
    <property type="project" value="UniProtKB-EC"/>
</dbReference>
<dbReference type="InterPro" id="IPR029065">
    <property type="entry name" value="Enolase_C-like"/>
</dbReference>
<dbReference type="EC" id="4.2.1.40" evidence="3"/>
<dbReference type="PANTHER" id="PTHR48080">
    <property type="entry name" value="D-GALACTONATE DEHYDRATASE-RELATED"/>
    <property type="match status" value="1"/>
</dbReference>
<evidence type="ECO:0000313" key="5">
    <source>
        <dbReference type="EMBL" id="QXL86371.1"/>
    </source>
</evidence>
<dbReference type="Gene3D" id="3.30.390.10">
    <property type="entry name" value="Enolase-like, N-terminal domain"/>
    <property type="match status" value="1"/>
</dbReference>
<sequence length="420" mass="45937">MRITEVIVTPIAIPDVPLANTKGVHPSVFLRAVIEVKTDTGLVGLGEAYGAKRTLTGLQTVAPTLEGLDPYDLRDLRRRVEQALPNSGGVNAPTALADHKVIDVVYSAYEIALLDIRGKEVGRPLYDLLGGAVRKTIPFGGYLFYKFAKQDLTFGPDIMGEVMTPDTLVAQAREFAAEYGFKSWKLKGGVLHPDEEVETLLKLREVFPNDGLRIDPMGGWTVETSLKVIDQLGGTAGGVLEYLEDPVRGMDAMSELSAQTDLPLATNLVVVEFEQIIEAVKKDAVQIVLSDHHYWRGATGAVHLGEICRAAGLGVSMHSNSHLGISLAAMRHVAAATPNLTYDCDTHYPWSTKEIIKGGRPTFRNGTLQVPEGPGLGVELDHEAVAELHALYNNAMVKDRDDTDEMMKYIPDYVRKVPRW</sequence>
<dbReference type="SMART" id="SM00922">
    <property type="entry name" value="MR_MLE"/>
    <property type="match status" value="1"/>
</dbReference>
<evidence type="ECO:0000259" key="4">
    <source>
        <dbReference type="SMART" id="SM00922"/>
    </source>
</evidence>
<dbReference type="PANTHER" id="PTHR48080:SF4">
    <property type="entry name" value="GLUCARATE DEHYDRATASE"/>
    <property type="match status" value="1"/>
</dbReference>
<comment type="catalytic activity">
    <reaction evidence="1">
        <text>D-glucarate = 5-dehydro-4-deoxy-D-glucarate + H2O</text>
        <dbReference type="Rhea" id="RHEA:14573"/>
        <dbReference type="ChEBI" id="CHEBI:15377"/>
        <dbReference type="ChEBI" id="CHEBI:30612"/>
        <dbReference type="ChEBI" id="CHEBI:42819"/>
        <dbReference type="EC" id="4.2.1.40"/>
    </reaction>
</comment>
<dbReference type="InterPro" id="IPR029017">
    <property type="entry name" value="Enolase-like_N"/>
</dbReference>
<dbReference type="InterPro" id="IPR013341">
    <property type="entry name" value="Mandelate_racemase_N_dom"/>
</dbReference>
<dbReference type="Pfam" id="PF13378">
    <property type="entry name" value="MR_MLE_C"/>
    <property type="match status" value="1"/>
</dbReference>
<dbReference type="RefSeq" id="WP_257893333.1">
    <property type="nucleotide sequence ID" value="NZ_JAIMBW010000001.1"/>
</dbReference>
<dbReference type="SFLD" id="SFLDG00055">
    <property type="entry name" value="glucarate_dehydratase"/>
    <property type="match status" value="1"/>
</dbReference>
<evidence type="ECO:0000256" key="2">
    <source>
        <dbReference type="ARBA" id="ARBA00005183"/>
    </source>
</evidence>
<dbReference type="Proteomes" id="UP000693972">
    <property type="component" value="Unassembled WGS sequence"/>
</dbReference>
<accession>A0A975TT15</accession>
<dbReference type="SUPFAM" id="SSF54826">
    <property type="entry name" value="Enolase N-terminal domain-like"/>
    <property type="match status" value="1"/>
</dbReference>
<dbReference type="SFLD" id="SFLDS00001">
    <property type="entry name" value="Enolase"/>
    <property type="match status" value="1"/>
</dbReference>
<dbReference type="Pfam" id="PF02746">
    <property type="entry name" value="MR_MLE_N"/>
    <property type="match status" value="1"/>
</dbReference>
<evidence type="ECO:0000256" key="1">
    <source>
        <dbReference type="ARBA" id="ARBA00001426"/>
    </source>
</evidence>
<dbReference type="AlphaFoldDB" id="A0A975TT15"/>
<dbReference type="Gene3D" id="3.20.20.120">
    <property type="entry name" value="Enolase-like C-terminal domain"/>
    <property type="match status" value="1"/>
</dbReference>
<gene>
    <name evidence="5" type="ORF">KUL25_12920</name>
</gene>
<comment type="pathway">
    <text evidence="2">Carbohydrate acid metabolism; D-glucarate degradation; 2,5-dioxopentanoate from D-glucarate: step 1/2.</text>
</comment>
<evidence type="ECO:0000313" key="6">
    <source>
        <dbReference type="Proteomes" id="UP000693972"/>
    </source>
</evidence>
<dbReference type="InterPro" id="IPR036849">
    <property type="entry name" value="Enolase-like_C_sf"/>
</dbReference>
<dbReference type="SUPFAM" id="SSF51604">
    <property type="entry name" value="Enolase C-terminal domain-like"/>
    <property type="match status" value="1"/>
</dbReference>
<dbReference type="InterPro" id="IPR034593">
    <property type="entry name" value="DgoD-like"/>
</dbReference>
<feature type="domain" description="Mandelate racemase/muconate lactonizing enzyme C-terminal" evidence="4">
    <location>
        <begin position="165"/>
        <end position="263"/>
    </location>
</feature>
<proteinExistence type="predicted"/>
<dbReference type="InterPro" id="IPR013342">
    <property type="entry name" value="Mandelate_racemase_C"/>
</dbReference>
<evidence type="ECO:0000256" key="3">
    <source>
        <dbReference type="ARBA" id="ARBA00011973"/>
    </source>
</evidence>